<evidence type="ECO:0000259" key="1">
    <source>
        <dbReference type="PROSITE" id="PS50853"/>
    </source>
</evidence>
<dbReference type="InterPro" id="IPR003961">
    <property type="entry name" value="FN3_dom"/>
</dbReference>
<dbReference type="OrthoDB" id="1681409at2"/>
<sequence length="304" mass="32697">MATVGQQLTAPETGWKRYDDTDSNITCEGGSQGSKGACYNGTFHEGPMVVRFCIKDTTRLRYIGCIGVSTLYTTKGIVKIDGVQVASFIQIAGDKNQVINAEITGMTQSIHHVEISCSDGKWIQIDAIDIDENGVLLPYDTISVPTNLLATAGNSQMTLSWTAVANASGYNVKRSTTADGPYTTIASNVATNNYTDTTATNGTTYYYVVTALGGTSESVNSNEVSATPGAPENALLRVTVIDSSDHDYQLSLSEINSFINWFMNHTNSDTAGYMLNKKVGTQVNKEYLAFDKIISFEVIPLPAG</sequence>
<organism evidence="2 3">
    <name type="scientific">Propionispora hippei DSM 15287</name>
    <dbReference type="NCBI Taxonomy" id="1123003"/>
    <lineage>
        <taxon>Bacteria</taxon>
        <taxon>Bacillati</taxon>
        <taxon>Bacillota</taxon>
        <taxon>Negativicutes</taxon>
        <taxon>Selenomonadales</taxon>
        <taxon>Sporomusaceae</taxon>
        <taxon>Propionispora</taxon>
    </lineage>
</organism>
<dbReference type="InterPro" id="IPR036116">
    <property type="entry name" value="FN3_sf"/>
</dbReference>
<accession>A0A1M6CYN2</accession>
<dbReference type="EMBL" id="FQZD01000006">
    <property type="protein sequence ID" value="SHI66096.1"/>
    <property type="molecule type" value="Genomic_DNA"/>
</dbReference>
<dbReference type="Proteomes" id="UP000322917">
    <property type="component" value="Unassembled WGS sequence"/>
</dbReference>
<evidence type="ECO:0000313" key="3">
    <source>
        <dbReference type="Proteomes" id="UP000322917"/>
    </source>
</evidence>
<protein>
    <recommendedName>
        <fullName evidence="1">Fibronectin type-III domain-containing protein</fullName>
    </recommendedName>
</protein>
<name>A0A1M6CYN2_9FIRM</name>
<dbReference type="InterPro" id="IPR013783">
    <property type="entry name" value="Ig-like_fold"/>
</dbReference>
<dbReference type="Gene3D" id="2.60.40.10">
    <property type="entry name" value="Immunoglobulins"/>
    <property type="match status" value="1"/>
</dbReference>
<dbReference type="SUPFAM" id="SSF49265">
    <property type="entry name" value="Fibronectin type III"/>
    <property type="match status" value="1"/>
</dbReference>
<proteinExistence type="predicted"/>
<reference evidence="2 3" key="1">
    <citation type="submission" date="2016-11" db="EMBL/GenBank/DDBJ databases">
        <authorList>
            <person name="Varghese N."/>
            <person name="Submissions S."/>
        </authorList>
    </citation>
    <scope>NUCLEOTIDE SEQUENCE [LARGE SCALE GENOMIC DNA]</scope>
    <source>
        <strain evidence="2 3">DSM 15287</strain>
    </source>
</reference>
<feature type="domain" description="Fibronectin type-III" evidence="1">
    <location>
        <begin position="144"/>
        <end position="233"/>
    </location>
</feature>
<keyword evidence="3" id="KW-1185">Reference proteome</keyword>
<evidence type="ECO:0000313" key="2">
    <source>
        <dbReference type="EMBL" id="SHI66096.1"/>
    </source>
</evidence>
<dbReference type="RefSeq" id="WP_149733650.1">
    <property type="nucleotide sequence ID" value="NZ_FQZD01000006.1"/>
</dbReference>
<dbReference type="AlphaFoldDB" id="A0A1M6CYN2"/>
<gene>
    <name evidence="2" type="ORF">SAMN02745170_00786</name>
</gene>
<dbReference type="PROSITE" id="PS50853">
    <property type="entry name" value="FN3"/>
    <property type="match status" value="1"/>
</dbReference>